<organism evidence="14">
    <name type="scientific">Apis mellifera</name>
    <name type="common">Honeybee</name>
    <dbReference type="NCBI Taxonomy" id="7460"/>
    <lineage>
        <taxon>Eukaryota</taxon>
        <taxon>Metazoa</taxon>
        <taxon>Ecdysozoa</taxon>
        <taxon>Arthropoda</taxon>
        <taxon>Hexapoda</taxon>
        <taxon>Insecta</taxon>
        <taxon>Pterygota</taxon>
        <taxon>Neoptera</taxon>
        <taxon>Endopterygota</taxon>
        <taxon>Hymenoptera</taxon>
        <taxon>Apocrita</taxon>
        <taxon>Aculeata</taxon>
        <taxon>Apoidea</taxon>
        <taxon>Anthophila</taxon>
        <taxon>Apidae</taxon>
        <taxon>Apis</taxon>
    </lineage>
</organism>
<dbReference type="PROSITE" id="PS50004">
    <property type="entry name" value="C2"/>
    <property type="match status" value="2"/>
</dbReference>
<keyword evidence="2" id="KW-0677">Repeat</keyword>
<evidence type="ECO:0000259" key="12">
    <source>
        <dbReference type="PROSITE" id="PS50178"/>
    </source>
</evidence>
<feature type="compositionally biased region" description="Basic and acidic residues" evidence="9">
    <location>
        <begin position="865"/>
        <end position="874"/>
    </location>
</feature>
<feature type="domain" description="C2" evidence="10">
    <location>
        <begin position="691"/>
        <end position="817"/>
    </location>
</feature>
<dbReference type="GO" id="GO:0031267">
    <property type="term" value="F:small GTPase binding"/>
    <property type="evidence" value="ECO:0007669"/>
    <property type="project" value="InterPro"/>
</dbReference>
<dbReference type="GO" id="GO:0050806">
    <property type="term" value="P:positive regulation of synaptic transmission"/>
    <property type="evidence" value="ECO:0007669"/>
    <property type="project" value="TreeGrafter"/>
</dbReference>
<feature type="domain" description="FYVE-type" evidence="12">
    <location>
        <begin position="68"/>
        <end position="118"/>
    </location>
</feature>
<dbReference type="PANTHER" id="PTHR12157:SF21">
    <property type="entry name" value="RAB3 INTERACTING MOLECULE, ISOFORM F"/>
    <property type="match status" value="1"/>
</dbReference>
<evidence type="ECO:0000313" key="14">
    <source>
        <dbReference type="EnsemblMetazoa" id="XP_016769827"/>
    </source>
</evidence>
<dbReference type="GO" id="GO:0008270">
    <property type="term" value="F:zinc ion binding"/>
    <property type="evidence" value="ECO:0007669"/>
    <property type="project" value="UniProtKB-KW"/>
</dbReference>
<accession>A0A8B7KM97</accession>
<dbReference type="RefSeq" id="XP_016769827.2">
    <property type="nucleotide sequence ID" value="XM_016914338.2"/>
</dbReference>
<feature type="region of interest" description="Disordered" evidence="9">
    <location>
        <begin position="146"/>
        <end position="174"/>
    </location>
</feature>
<dbReference type="SUPFAM" id="SSF50156">
    <property type="entry name" value="PDZ domain-like"/>
    <property type="match status" value="1"/>
</dbReference>
<feature type="region of interest" description="Disordered" evidence="9">
    <location>
        <begin position="1091"/>
        <end position="1138"/>
    </location>
</feature>
<feature type="compositionally biased region" description="Basic and acidic residues" evidence="9">
    <location>
        <begin position="1716"/>
        <end position="1726"/>
    </location>
</feature>
<dbReference type="InterPro" id="IPR011011">
    <property type="entry name" value="Znf_FYVE_PHD"/>
</dbReference>
<feature type="compositionally biased region" description="Basic and acidic residues" evidence="9">
    <location>
        <begin position="388"/>
        <end position="403"/>
    </location>
</feature>
<dbReference type="InterPro" id="IPR010911">
    <property type="entry name" value="Rab_BD"/>
</dbReference>
<feature type="compositionally biased region" description="Basic and acidic residues" evidence="9">
    <location>
        <begin position="2198"/>
        <end position="2208"/>
    </location>
</feature>
<feature type="compositionally biased region" description="Polar residues" evidence="9">
    <location>
        <begin position="1003"/>
        <end position="1013"/>
    </location>
</feature>
<dbReference type="InterPro" id="IPR001478">
    <property type="entry name" value="PDZ"/>
</dbReference>
<dbReference type="Gene3D" id="2.60.40.150">
    <property type="entry name" value="C2 domain"/>
    <property type="match status" value="2"/>
</dbReference>
<dbReference type="Gene3D" id="2.30.42.10">
    <property type="match status" value="1"/>
</dbReference>
<evidence type="ECO:0000256" key="8">
    <source>
        <dbReference type="SAM" id="Coils"/>
    </source>
</evidence>
<dbReference type="Proteomes" id="UP000005203">
    <property type="component" value="Linkage group LG10"/>
</dbReference>
<dbReference type="GO" id="GO:0044325">
    <property type="term" value="F:transmembrane transporter binding"/>
    <property type="evidence" value="ECO:0007669"/>
    <property type="project" value="TreeGrafter"/>
</dbReference>
<evidence type="ECO:0000313" key="16">
    <source>
        <dbReference type="RefSeq" id="XP_016769827.2"/>
    </source>
</evidence>
<feature type="region of interest" description="Disordered" evidence="9">
    <location>
        <begin position="1665"/>
        <end position="1796"/>
    </location>
</feature>
<dbReference type="Gene3D" id="3.30.40.10">
    <property type="entry name" value="Zinc/RING finger domain, C3HC4 (zinc finger)"/>
    <property type="match status" value="1"/>
</dbReference>
<feature type="domain" description="C2" evidence="10">
    <location>
        <begin position="2470"/>
        <end position="2589"/>
    </location>
</feature>
<dbReference type="CTD" id="42150"/>
<feature type="compositionally biased region" description="Low complexity" evidence="9">
    <location>
        <begin position="2283"/>
        <end position="2292"/>
    </location>
</feature>
<dbReference type="PROSITE" id="PS50178">
    <property type="entry name" value="ZF_FYVE"/>
    <property type="match status" value="1"/>
</dbReference>
<feature type="compositionally biased region" description="Polar residues" evidence="9">
    <location>
        <begin position="2211"/>
        <end position="2233"/>
    </location>
</feature>
<dbReference type="GO" id="GO:0048788">
    <property type="term" value="C:cytoskeleton of presynaptic active zone"/>
    <property type="evidence" value="ECO:0007669"/>
    <property type="project" value="TreeGrafter"/>
</dbReference>
<dbReference type="PROSITE" id="PS50916">
    <property type="entry name" value="RABBD"/>
    <property type="match status" value="1"/>
</dbReference>
<evidence type="ECO:0000256" key="5">
    <source>
        <dbReference type="ARBA" id="ARBA00023018"/>
    </source>
</evidence>
<dbReference type="PROSITE" id="PS50106">
    <property type="entry name" value="PDZ"/>
    <property type="match status" value="1"/>
</dbReference>
<evidence type="ECO:0000256" key="9">
    <source>
        <dbReference type="SAM" id="MobiDB-lite"/>
    </source>
</evidence>
<dbReference type="OrthoDB" id="420032at2759"/>
<feature type="compositionally biased region" description="Basic and acidic residues" evidence="9">
    <location>
        <begin position="449"/>
        <end position="464"/>
    </location>
</feature>
<feature type="compositionally biased region" description="Basic and acidic residues" evidence="9">
    <location>
        <begin position="158"/>
        <end position="174"/>
    </location>
</feature>
<proteinExistence type="predicted"/>
<protein>
    <submittedName>
        <fullName evidence="16">Uncharacterized protein LOC410001 isoform X1</fullName>
    </submittedName>
</protein>
<feature type="region of interest" description="Disordered" evidence="9">
    <location>
        <begin position="2025"/>
        <end position="2082"/>
    </location>
</feature>
<feature type="compositionally biased region" description="Basic and acidic residues" evidence="9">
    <location>
        <begin position="904"/>
        <end position="920"/>
    </location>
</feature>
<dbReference type="Pfam" id="PF22601">
    <property type="entry name" value="RIM2a_ZnF"/>
    <property type="match status" value="1"/>
</dbReference>
<dbReference type="GO" id="GO:0048791">
    <property type="term" value="P:calcium ion-regulated exocytosis of neurotransmitter"/>
    <property type="evidence" value="ECO:0007669"/>
    <property type="project" value="TreeGrafter"/>
</dbReference>
<dbReference type="GeneID" id="410001"/>
<dbReference type="InterPro" id="IPR039032">
    <property type="entry name" value="Rim-like"/>
</dbReference>
<feature type="region of interest" description="Disordered" evidence="9">
    <location>
        <begin position="1581"/>
        <end position="1603"/>
    </location>
</feature>
<dbReference type="SUPFAM" id="SSF49562">
    <property type="entry name" value="C2 domain (Calcium/lipid-binding domain, CaLB)"/>
    <property type="match status" value="2"/>
</dbReference>
<feature type="compositionally biased region" description="Basic and acidic residues" evidence="9">
    <location>
        <begin position="410"/>
        <end position="425"/>
    </location>
</feature>
<feature type="compositionally biased region" description="Basic and acidic residues" evidence="9">
    <location>
        <begin position="2145"/>
        <end position="2164"/>
    </location>
</feature>
<dbReference type="GO" id="GO:0006886">
    <property type="term" value="P:intracellular protein transport"/>
    <property type="evidence" value="ECO:0007669"/>
    <property type="project" value="InterPro"/>
</dbReference>
<dbReference type="InterPro" id="IPR013083">
    <property type="entry name" value="Znf_RING/FYVE/PHD"/>
</dbReference>
<feature type="compositionally biased region" description="Low complexity" evidence="9">
    <location>
        <begin position="1667"/>
        <end position="1679"/>
    </location>
</feature>
<keyword evidence="5" id="KW-0770">Synapse</keyword>
<feature type="region of interest" description="Disordered" evidence="9">
    <location>
        <begin position="190"/>
        <end position="249"/>
    </location>
</feature>
<gene>
    <name evidence="16" type="primary">LOC410001</name>
</gene>
<dbReference type="FunFam" id="3.30.40.10:FF:000453">
    <property type="entry name" value="Uncharacterized protein, isoform D"/>
    <property type="match status" value="1"/>
</dbReference>
<dbReference type="InterPro" id="IPR017455">
    <property type="entry name" value="Znf_FYVE-rel"/>
</dbReference>
<feature type="region of interest" description="Disordered" evidence="9">
    <location>
        <begin position="954"/>
        <end position="1019"/>
    </location>
</feature>
<evidence type="ECO:0000259" key="11">
    <source>
        <dbReference type="PROSITE" id="PS50106"/>
    </source>
</evidence>
<accession>A0A7M7IHV2</accession>
<dbReference type="Pfam" id="PF00168">
    <property type="entry name" value="C2"/>
    <property type="match status" value="2"/>
</dbReference>
<dbReference type="InterPro" id="IPR054386">
    <property type="entry name" value="RIM_Znf"/>
</dbReference>
<keyword evidence="8" id="KW-0175">Coiled coil</keyword>
<dbReference type="InterPro" id="IPR036034">
    <property type="entry name" value="PDZ_sf"/>
</dbReference>
<dbReference type="Pfam" id="PF00595">
    <property type="entry name" value="PDZ"/>
    <property type="match status" value="1"/>
</dbReference>
<dbReference type="SMART" id="SM00228">
    <property type="entry name" value="PDZ"/>
    <property type="match status" value="1"/>
</dbReference>
<dbReference type="EnsemblMetazoa" id="XM_016914338">
    <property type="protein sequence ID" value="XP_016769827"/>
    <property type="gene ID" value="LOC410001"/>
</dbReference>
<feature type="compositionally biased region" description="Polar residues" evidence="9">
    <location>
        <begin position="2123"/>
        <end position="2139"/>
    </location>
</feature>
<keyword evidence="1" id="KW-0479">Metal-binding</keyword>
<dbReference type="InterPro" id="IPR035892">
    <property type="entry name" value="C2_domain_sf"/>
</dbReference>
<dbReference type="FunFam" id="2.60.40.150:FF:000188">
    <property type="entry name" value="Uncharacterized protein, isoform D"/>
    <property type="match status" value="1"/>
</dbReference>
<evidence type="ECO:0000256" key="3">
    <source>
        <dbReference type="ARBA" id="ARBA00022771"/>
    </source>
</evidence>
<feature type="region of interest" description="Disordered" evidence="9">
    <location>
        <begin position="1171"/>
        <end position="1199"/>
    </location>
</feature>
<dbReference type="CDD" id="cd06714">
    <property type="entry name" value="PDZ_RIM-like"/>
    <property type="match status" value="1"/>
</dbReference>
<feature type="compositionally biased region" description="Polar residues" evidence="9">
    <location>
        <begin position="2301"/>
        <end position="2320"/>
    </location>
</feature>
<feature type="region of interest" description="Disordered" evidence="9">
    <location>
        <begin position="2408"/>
        <end position="2439"/>
    </location>
</feature>
<dbReference type="CDD" id="cd04031">
    <property type="entry name" value="C2A_RIM1alpha"/>
    <property type="match status" value="1"/>
</dbReference>
<comment type="subcellular location">
    <subcellularLocation>
        <location evidence="6">Synapse</location>
    </subcellularLocation>
</comment>
<feature type="compositionally biased region" description="Polar residues" evidence="9">
    <location>
        <begin position="1177"/>
        <end position="1193"/>
    </location>
</feature>
<feature type="region of interest" description="Disordered" evidence="9">
    <location>
        <begin position="287"/>
        <end position="488"/>
    </location>
</feature>
<dbReference type="GO" id="GO:0048167">
    <property type="term" value="P:regulation of synaptic plasticity"/>
    <property type="evidence" value="ECO:0007669"/>
    <property type="project" value="TreeGrafter"/>
</dbReference>
<dbReference type="GO" id="GO:0042391">
    <property type="term" value="P:regulation of membrane potential"/>
    <property type="evidence" value="ECO:0007669"/>
    <property type="project" value="TreeGrafter"/>
</dbReference>
<feature type="compositionally biased region" description="Polar residues" evidence="9">
    <location>
        <begin position="2245"/>
        <end position="2254"/>
    </location>
</feature>
<evidence type="ECO:0000256" key="7">
    <source>
        <dbReference type="PROSITE-ProRule" id="PRU00091"/>
    </source>
</evidence>
<keyword evidence="15" id="KW-1185">Reference proteome</keyword>
<dbReference type="SMART" id="SM00239">
    <property type="entry name" value="C2"/>
    <property type="match status" value="2"/>
</dbReference>
<feature type="compositionally biased region" description="Low complexity" evidence="9">
    <location>
        <begin position="2061"/>
        <end position="2077"/>
    </location>
</feature>
<feature type="compositionally biased region" description="Polar residues" evidence="9">
    <location>
        <begin position="299"/>
        <end position="324"/>
    </location>
</feature>
<feature type="compositionally biased region" description="Low complexity" evidence="9">
    <location>
        <begin position="2423"/>
        <end position="2438"/>
    </location>
</feature>
<dbReference type="GO" id="GO:0042734">
    <property type="term" value="C:presynaptic membrane"/>
    <property type="evidence" value="ECO:0007669"/>
    <property type="project" value="TreeGrafter"/>
</dbReference>
<name>A0A7M7IHV2_APIME</name>
<evidence type="ECO:0000313" key="15">
    <source>
        <dbReference type="Proteomes" id="UP000005203"/>
    </source>
</evidence>
<feature type="compositionally biased region" description="Polar residues" evidence="9">
    <location>
        <begin position="2410"/>
        <end position="2422"/>
    </location>
</feature>
<feature type="region of interest" description="Disordered" evidence="9">
    <location>
        <begin position="844"/>
        <end position="941"/>
    </location>
</feature>
<feature type="compositionally biased region" description="Basic and acidic residues" evidence="9">
    <location>
        <begin position="1745"/>
        <end position="1773"/>
    </location>
</feature>
<feature type="domain" description="PDZ" evidence="11">
    <location>
        <begin position="499"/>
        <end position="590"/>
    </location>
</feature>
<feature type="region of interest" description="Disordered" evidence="9">
    <location>
        <begin position="1950"/>
        <end position="1986"/>
    </location>
</feature>
<feature type="region of interest" description="Disordered" evidence="9">
    <location>
        <begin position="2098"/>
        <end position="2326"/>
    </location>
</feature>
<evidence type="ECO:0000256" key="6">
    <source>
        <dbReference type="ARBA" id="ARBA00034103"/>
    </source>
</evidence>
<evidence type="ECO:0000256" key="1">
    <source>
        <dbReference type="ARBA" id="ARBA00022723"/>
    </source>
</evidence>
<evidence type="ECO:0000259" key="10">
    <source>
        <dbReference type="PROSITE" id="PS50004"/>
    </source>
</evidence>
<feature type="compositionally biased region" description="Low complexity" evidence="9">
    <location>
        <begin position="1116"/>
        <end position="1129"/>
    </location>
</feature>
<dbReference type="PANTHER" id="PTHR12157">
    <property type="entry name" value="REGULATING SYNAPTIC MEMBRANE EXOCYTOSIS PROTEIN"/>
    <property type="match status" value="1"/>
</dbReference>
<sequence>MAAVPDMSHLTPEERSTIEEVIIRQKQEEEKENEIMRRKQDEVKILEERIRACSEKHKKAGVELHATCHICLKTKFADGVGHICNYCSIRCCARCGGKVTLRSTKVIWVCILCRKKQELLSKTGQWITKAGLAAGDNAMVRRMQDMQVGGPPGLVDQTQDKRPKLERAHSAAEKENLPLLLSSGSLLRRQYSQQEQGPGRRLPTSDSGVDMSVSPHSRSLPTPHIVAPSHQAQQPPRHPDAYAEDDPNLYRGEIDGLMKQQNYQQRQRPIYPDQNTDLAMTYQPMVEAGPPRSAVHPPQQHSVHQTQSAHPPQSVGQSGGLQPQRSFSSSEEERSTPECASDEPDESEKGKGYYHHTGGPISMSGGGRRHNGPHNGHYNMAAMTIEYNGHHPPREPRKEENTLVRRSFRRSGDEWRADSRRFTERRGKKTVRFDGGTNVGGPQEDWSWEADRQGSQDSATKDSGIDTSSTFTSSEDSNRGDLPKHPWQVSRDGQKIIGHMVLRKQSGSGSSSSILGLKVVGGKLLEDGSMGAVIEKVKKGSTADIEGQLRPGDEVIKWNGRSLQGKSFGEVYDIIAESRQDPQVELVVSRNISSTAGPMATGGPMTGGPMAVRKTAQTQWRQKHPETISGPQHHKDYMIFRIPGLKKCILWELYDARREKPSVLVTSPGSPDFHARGHARHLRHASSNANVGGNLQVKLSFDPVALRLIVTLICAAGLTPRSNGQPRNPYAKIFLLPDKSEKSKRRTKTLANTNDPKWNQTFVYEGIRRVSELRKRALEITVWDYGKYDTNDFLGEVVLELGAARFDEEAEWHPLTGHSEHRHIGYYQEPDDMVITPVDCHLSPPSTTSRLSDSDTSECDITDCDGSREQRRTADGASISSIGSSSRFHNMPSNYKRHYSSPPPERELCMDGEHRSRRDMSPQGRKRALIRDQPASISGYQTYRKDDIHRGMMSHRSHSAAPMDSPSLRYRGRSQSPTGHRSLSPPEHRSMPYSHGFVPPRFSSRSATATPTGSPKKRQLPLIPSALKERAAQDLEERARFMRHRSRQVHTYRSTGMGGWERHYSGLSDSDLLSIDHDPLSLPHSHAYRMHRPRRGGHLSPDKDVLGDLGDSDMESVASVTSSAFSTQSERPRGSRGLIPTVKNVLIPGVISPMPLPPRRNRRRHRLRVPCSECHCPNNNPTKPRSNNPSKHNPTPHPLVRSKSAVVRSLYRKMRTPFTRSQTVDENMLRYYSPETSEYSVSEGYMLKPEELTGSSKKRIPEIYVEDCLQVDFNDRLIEKFRDRYSSPYQLEAGTRRRSRSWQDRGGRGAKSRHHLFSRGLHDVTDDLGIRNLDVSLRPRRSFLFSKARSFDYDVLHDTYADRYAGFGLGAGMLSRRAKSFEYDTISSNIFSDDSLRTARRKLKKNLAINDAGYGDKIPALGDQSKSYFDSNGDEKVPKILLDREKNYDYMLKQDRKPFYGYDSEFSCGETEIYVPRFDEQGGVEAGGGTVPVVKPYRSSYELSEENSFSSDDQTIGFLDRDPTLLLGPRQDPTKRKYTASTFQIDPPTFARDVSEKRTRSVDTDNEHIYCSIDEASVDKYRGRDRKKKIPRSSSARGGIVPDFEARYDGERRRTAIEARSPSRGRAKSGESYLENGGYDGYVEWDVEAYEDEGFIDRGNIADDYEQQQQQQQRQQQQQQRRRRRRRRMYEDYEDENAARSDAAIEAYEDDYYGGRGEERGEDGGRGGRKRRPSQYVDGEYATDGDYRDYRSAEEYDYEAHSGPEYGRADHAAYQENTFPRRRRRRSRREPVCREASSTGIYENFEAAYGGRDVERPNEAALLAVPTFSESKRMMLQRAESTPILRSDEELSSSERAERARRLLHRRKRNTSCPEARELRYYEASRRKGGEEEEEEERRTKLVLDSDEDFGSMETVVCADCFRERGGGGGGTMGIGSVYKDVEQVTRESRYDYENVATESRGERYAGSYGEPPPPPSRTGRGGVSEYRVIRRKTSCPECRELAMSGCQELGRSGWLARKVEERRPSIESRHRYYRRRNSSCPEARDLELLEKREEQERHGQQAQRHPSQQQAQQQGSKRNVAISDTLEYYEYSMESESQCSENCGFGPCDPRRPRNRAPHPGNANSSLFDSQTATSDTAKNYHPRAVDHHETSRNTKSSPRDNYDDSAVATPSLSSSIRRHSRKKTVADDASTAAVNRQRDDGRDRRSSSMPESSEYTGQSGSYEKPSRSQPPDSEHDDRKRGQFTRSLSNTDAPQDEKVDGSLSDTAIGLNVEDSSRRGRKSSPGSKSGSGSSSGGGSAVQYQSGLGKKSNSTSQLSATDSERLTHRGTRSFAGFLAWDHPYHRISKLNPTTQVDEVFLFLRECSVGGVFVGSGVAEARAGLSSRKRNSTPSSIQRSEEIVPYQRFESGKQSGSVASDTAGSLNSISSSEGSSWSPSLRMSGETGQLRDFIEDLGPGQVVGRQALGARCLGEIQLSLSQKKGFLEVEVIRAKDLKPKQGTKAIPASYVKVYLVNGKKCIAKAKTTAARKTLDPFYQQSLAFRENCRGCILQVTVWGDYGRLEGKKVFMGIAQIVLDELNLNEMVFGWYKLFGNISLVSGPPSLALSRRSSATSLESFKI</sequence>
<keyword evidence="4" id="KW-0862">Zinc</keyword>
<dbReference type="SUPFAM" id="SSF57903">
    <property type="entry name" value="FYVE/PHD zinc finger"/>
    <property type="match status" value="1"/>
</dbReference>
<evidence type="ECO:0000256" key="4">
    <source>
        <dbReference type="ARBA" id="ARBA00022833"/>
    </source>
</evidence>
<keyword evidence="3 7" id="KW-0863">Zinc-finger</keyword>
<feature type="domain" description="RabBD" evidence="13">
    <location>
        <begin position="4"/>
        <end position="130"/>
    </location>
</feature>
<dbReference type="InterPro" id="IPR000008">
    <property type="entry name" value="C2_dom"/>
</dbReference>
<evidence type="ECO:0000259" key="13">
    <source>
        <dbReference type="PROSITE" id="PS50916"/>
    </source>
</evidence>
<feature type="coiled-coil region" evidence="8">
    <location>
        <begin position="29"/>
        <end position="56"/>
    </location>
</feature>
<feature type="compositionally biased region" description="Basic and acidic residues" evidence="9">
    <location>
        <begin position="2043"/>
        <end position="2060"/>
    </location>
</feature>
<evidence type="ECO:0000256" key="2">
    <source>
        <dbReference type="ARBA" id="ARBA00022737"/>
    </source>
</evidence>
<reference evidence="16" key="2">
    <citation type="submission" date="2025-04" db="UniProtKB">
        <authorList>
            <consortium name="RefSeq"/>
        </authorList>
    </citation>
    <scope>IDENTIFICATION</scope>
    <source>
        <strain evidence="16">DH4</strain>
        <tissue evidence="16">Whole body</tissue>
    </source>
</reference>
<reference evidence="14" key="1">
    <citation type="submission" date="2021-01" db="UniProtKB">
        <authorList>
            <consortium name="EnsemblMetazoa"/>
        </authorList>
    </citation>
    <scope>IDENTIFICATION</scope>
    <source>
        <strain evidence="14">DH4</strain>
    </source>
</reference>